<dbReference type="AlphaFoldDB" id="A0A9P7BYP0"/>
<dbReference type="EMBL" id="JAANIT010019347">
    <property type="protein sequence ID" value="KAG1518129.1"/>
    <property type="molecule type" value="Genomic_DNA"/>
</dbReference>
<gene>
    <name evidence="1" type="ORF">G6F51_014783</name>
</gene>
<organism evidence="1 2">
    <name type="scientific">Rhizopus oryzae</name>
    <name type="common">Mucormycosis agent</name>
    <name type="synonym">Rhizopus arrhizus var. delemar</name>
    <dbReference type="NCBI Taxonomy" id="64495"/>
    <lineage>
        <taxon>Eukaryota</taxon>
        <taxon>Fungi</taxon>
        <taxon>Fungi incertae sedis</taxon>
        <taxon>Mucoromycota</taxon>
        <taxon>Mucoromycotina</taxon>
        <taxon>Mucoromycetes</taxon>
        <taxon>Mucorales</taxon>
        <taxon>Mucorineae</taxon>
        <taxon>Rhizopodaceae</taxon>
        <taxon>Rhizopus</taxon>
    </lineage>
</organism>
<dbReference type="Proteomes" id="UP000717996">
    <property type="component" value="Unassembled WGS sequence"/>
</dbReference>
<evidence type="ECO:0000313" key="1">
    <source>
        <dbReference type="EMBL" id="KAG1518129.1"/>
    </source>
</evidence>
<comment type="caution">
    <text evidence="1">The sequence shown here is derived from an EMBL/GenBank/DDBJ whole genome shotgun (WGS) entry which is preliminary data.</text>
</comment>
<proteinExistence type="predicted"/>
<evidence type="ECO:0000313" key="2">
    <source>
        <dbReference type="Proteomes" id="UP000717996"/>
    </source>
</evidence>
<accession>A0A9P7BYP0</accession>
<name>A0A9P7BYP0_RHIOR</name>
<protein>
    <submittedName>
        <fullName evidence="1">Uncharacterized protein</fullName>
    </submittedName>
</protein>
<sequence length="73" mass="7687">MSELGVGHRLLAHRVQAEQGQPDAEHAADHADRTGFDQALQEDLPTAGAQGAAHADLTAAAQELGQQQAHRVD</sequence>
<reference evidence="1" key="1">
    <citation type="journal article" date="2020" name="Microb. Genom.">
        <title>Genetic diversity of clinical and environmental Mucorales isolates obtained from an investigation of mucormycosis cases among solid organ transplant recipients.</title>
        <authorList>
            <person name="Nguyen M.H."/>
            <person name="Kaul D."/>
            <person name="Muto C."/>
            <person name="Cheng S.J."/>
            <person name="Richter R.A."/>
            <person name="Bruno V.M."/>
            <person name="Liu G."/>
            <person name="Beyhan S."/>
            <person name="Sundermann A.J."/>
            <person name="Mounaud S."/>
            <person name="Pasculle A.W."/>
            <person name="Nierman W.C."/>
            <person name="Driscoll E."/>
            <person name="Cumbie R."/>
            <person name="Clancy C.J."/>
            <person name="Dupont C.L."/>
        </authorList>
    </citation>
    <scope>NUCLEOTIDE SEQUENCE</scope>
    <source>
        <strain evidence="1">GL16</strain>
    </source>
</reference>